<dbReference type="SMART" id="SM01217">
    <property type="entry name" value="Fn3_like"/>
    <property type="match status" value="1"/>
</dbReference>
<dbReference type="EMBL" id="JBHLUU010000018">
    <property type="protein sequence ID" value="MFC0474916.1"/>
    <property type="molecule type" value="Genomic_DNA"/>
</dbReference>
<dbReference type="PANTHER" id="PTHR42715">
    <property type="entry name" value="BETA-GLUCOSIDASE"/>
    <property type="match status" value="1"/>
</dbReference>
<sequence length="792" mass="86228">MLKKLKKNKRKKLLALAMASTVALSGFSTITISAAENTTTTVQSSVIAATPKLVDEKSIDAVIAAMTLQEKAFMVVGGNKGGLVSENGEVIGGQSTKVPGAAGQTQEIERLGIPAIVMADGPMGVRISPTRPDDNKTYYATKFPSPTVLGSSWDKELANEVGEATSQELKAFGIDLLLAPGMNIQSYLLNGRNFEYFSEDPVVTGEMASSFVNGVEDNGVGTTIKHFAAFNQRTNNNGNMVVSQRALREIYLKGFEITVKESDPWSIMDSYNMINGTYATENKELLTDVLRNDFGFTGFAMTDWEFGLRDIAKQMEAGTNLLMPGSAAQSQRIMDAVNSGILDEAILDRNIKEILKIVVNTRTFKGETATNEPNLTENAKISRKAAADGMVLLENKKAALPISNKQSVSLFGVPVSEINTGGRGSALVYAPYHVGVAEGLRNAGFTLNEELIQKNDQYVAEMRTKDEYKGTPGTFGSVGPKLPEMDISEDVIEAAKNTDVGIVVIGTAPGSYATDRAKEDFYLSDSQKQMVEQVSKAYREQGKKVIAVLTVEGPIETESWKDQVDGILLSWQPGQELGNAVADILTGKVNPSGKLAQTFPKDYEDLPYADRFPGSADGFPYEEDIYVGYRYNTTFDVNPAYEFGYGLSYTKFNYSGIKLTEGKKFDGEIKVTATVKNTGKTSGREAVQLYVNAPDGKLEKPELELKDFAKTKELQPGEKEELTFKLDAKDLASFDEESSSWILEKGTYKINIGASSEDTKGSAVFKVDKTIVVEKVSDVLAPQVEFERLSKN</sequence>
<dbReference type="Pfam" id="PF01915">
    <property type="entry name" value="Glyco_hydro_3_C"/>
    <property type="match status" value="1"/>
</dbReference>
<comment type="caution">
    <text evidence="5">The sequence shown here is derived from an EMBL/GenBank/DDBJ whole genome shotgun (WGS) entry which is preliminary data.</text>
</comment>
<dbReference type="Pfam" id="PF14310">
    <property type="entry name" value="Fn3-like"/>
    <property type="match status" value="1"/>
</dbReference>
<dbReference type="PANTHER" id="PTHR42715:SF10">
    <property type="entry name" value="BETA-GLUCOSIDASE"/>
    <property type="match status" value="1"/>
</dbReference>
<dbReference type="Pfam" id="PF00933">
    <property type="entry name" value="Glyco_hydro_3"/>
    <property type="match status" value="1"/>
</dbReference>
<dbReference type="RefSeq" id="WP_377057741.1">
    <property type="nucleotide sequence ID" value="NZ_JBHLUU010000018.1"/>
</dbReference>
<protein>
    <submittedName>
        <fullName evidence="5">Beta-glucosidase</fullName>
    </submittedName>
</protein>
<proteinExistence type="inferred from homology"/>
<dbReference type="InterPro" id="IPR026891">
    <property type="entry name" value="Fn3-like"/>
</dbReference>
<dbReference type="PRINTS" id="PR00133">
    <property type="entry name" value="GLHYDRLASE3"/>
</dbReference>
<feature type="domain" description="Fibronectin type III-like" evidence="4">
    <location>
        <begin position="685"/>
        <end position="756"/>
    </location>
</feature>
<dbReference type="InterPro" id="IPR050288">
    <property type="entry name" value="Cellulose_deg_GH3"/>
</dbReference>
<dbReference type="SUPFAM" id="SSF52279">
    <property type="entry name" value="Beta-D-glucan exohydrolase, C-terminal domain"/>
    <property type="match status" value="1"/>
</dbReference>
<evidence type="ECO:0000313" key="6">
    <source>
        <dbReference type="Proteomes" id="UP001589738"/>
    </source>
</evidence>
<gene>
    <name evidence="5" type="ORF">ACFFHF_06450</name>
</gene>
<dbReference type="InterPro" id="IPR013783">
    <property type="entry name" value="Ig-like_fold"/>
</dbReference>
<keyword evidence="3" id="KW-0732">Signal</keyword>
<dbReference type="Gene3D" id="2.60.40.10">
    <property type="entry name" value="Immunoglobulins"/>
    <property type="match status" value="1"/>
</dbReference>
<evidence type="ECO:0000256" key="1">
    <source>
        <dbReference type="ARBA" id="ARBA00005336"/>
    </source>
</evidence>
<feature type="signal peptide" evidence="3">
    <location>
        <begin position="1"/>
        <end position="34"/>
    </location>
</feature>
<evidence type="ECO:0000256" key="3">
    <source>
        <dbReference type="SAM" id="SignalP"/>
    </source>
</evidence>
<dbReference type="Gene3D" id="3.40.50.1700">
    <property type="entry name" value="Glycoside hydrolase family 3 C-terminal domain"/>
    <property type="match status" value="1"/>
</dbReference>
<reference evidence="5 6" key="1">
    <citation type="submission" date="2024-09" db="EMBL/GenBank/DDBJ databases">
        <authorList>
            <person name="Sun Q."/>
            <person name="Mori K."/>
        </authorList>
    </citation>
    <scope>NUCLEOTIDE SEQUENCE [LARGE SCALE GENOMIC DNA]</scope>
    <source>
        <strain evidence="5 6">CGMCC 1.9126</strain>
    </source>
</reference>
<dbReference type="SUPFAM" id="SSF51445">
    <property type="entry name" value="(Trans)glycosidases"/>
    <property type="match status" value="1"/>
</dbReference>
<evidence type="ECO:0000259" key="4">
    <source>
        <dbReference type="SMART" id="SM01217"/>
    </source>
</evidence>
<comment type="similarity">
    <text evidence="1">Belongs to the glycosyl hydrolase 3 family.</text>
</comment>
<evidence type="ECO:0000313" key="5">
    <source>
        <dbReference type="EMBL" id="MFC0474916.1"/>
    </source>
</evidence>
<dbReference type="InterPro" id="IPR002772">
    <property type="entry name" value="Glyco_hydro_3_C"/>
</dbReference>
<dbReference type="InterPro" id="IPR001764">
    <property type="entry name" value="Glyco_hydro_3_N"/>
</dbReference>
<name>A0ABV6KSS6_9BACI</name>
<dbReference type="Gene3D" id="3.20.20.300">
    <property type="entry name" value="Glycoside hydrolase, family 3, N-terminal domain"/>
    <property type="match status" value="1"/>
</dbReference>
<dbReference type="InterPro" id="IPR017853">
    <property type="entry name" value="GH"/>
</dbReference>
<feature type="chain" id="PRO_5045140509" evidence="3">
    <location>
        <begin position="35"/>
        <end position="792"/>
    </location>
</feature>
<dbReference type="Proteomes" id="UP001589738">
    <property type="component" value="Unassembled WGS sequence"/>
</dbReference>
<keyword evidence="2" id="KW-0378">Hydrolase</keyword>
<dbReference type="InterPro" id="IPR036881">
    <property type="entry name" value="Glyco_hydro_3_C_sf"/>
</dbReference>
<keyword evidence="6" id="KW-1185">Reference proteome</keyword>
<evidence type="ECO:0000256" key="2">
    <source>
        <dbReference type="ARBA" id="ARBA00022801"/>
    </source>
</evidence>
<accession>A0ABV6KSS6</accession>
<organism evidence="5 6">
    <name type="scientific">Robertmurraya beringensis</name>
    <dbReference type="NCBI Taxonomy" id="641660"/>
    <lineage>
        <taxon>Bacteria</taxon>
        <taxon>Bacillati</taxon>
        <taxon>Bacillota</taxon>
        <taxon>Bacilli</taxon>
        <taxon>Bacillales</taxon>
        <taxon>Bacillaceae</taxon>
        <taxon>Robertmurraya</taxon>
    </lineage>
</organism>
<dbReference type="InterPro" id="IPR036962">
    <property type="entry name" value="Glyco_hydro_3_N_sf"/>
</dbReference>